<dbReference type="InterPro" id="IPR008928">
    <property type="entry name" value="6-hairpin_glycosidase_sf"/>
</dbReference>
<evidence type="ECO:0000256" key="2">
    <source>
        <dbReference type="ARBA" id="ARBA00038358"/>
    </source>
</evidence>
<feature type="binding site" evidence="4">
    <location>
        <position position="316"/>
    </location>
    <ligand>
        <name>substrate</name>
    </ligand>
</feature>
<evidence type="ECO:0000313" key="5">
    <source>
        <dbReference type="EMBL" id="EGF51909.1"/>
    </source>
</evidence>
<feature type="active site" description="Nucleophile" evidence="3">
    <location>
        <position position="191"/>
    </location>
</feature>
<dbReference type="eggNOG" id="COG1331">
    <property type="taxonomic scope" value="Bacteria"/>
</dbReference>
<dbReference type="PANTHER" id="PTHR36845:SF1">
    <property type="entry name" value="HYDROLASE, PUTATIVE (AFU_ORTHOLOGUE AFUA_7G05090)-RELATED"/>
    <property type="match status" value="1"/>
</dbReference>
<comment type="caution">
    <text evidence="5">The sequence shown here is derived from an EMBL/GenBank/DDBJ whole genome shotgun (WGS) entry which is preliminary data.</text>
</comment>
<evidence type="ECO:0000256" key="1">
    <source>
        <dbReference type="ARBA" id="ARBA00022801"/>
    </source>
</evidence>
<dbReference type="HOGENOM" id="CLU_027158_0_0_10"/>
<organism evidence="5 6">
    <name type="scientific">Bacteroides fluxus YIT 12057</name>
    <dbReference type="NCBI Taxonomy" id="763034"/>
    <lineage>
        <taxon>Bacteria</taxon>
        <taxon>Pseudomonadati</taxon>
        <taxon>Bacteroidota</taxon>
        <taxon>Bacteroidia</taxon>
        <taxon>Bacteroidales</taxon>
        <taxon>Bacteroidaceae</taxon>
        <taxon>Bacteroides</taxon>
    </lineage>
</organism>
<dbReference type="Proteomes" id="UP000003416">
    <property type="component" value="Unassembled WGS sequence"/>
</dbReference>
<dbReference type="AlphaFoldDB" id="F3PWI0"/>
<reference evidence="5 6" key="1">
    <citation type="submission" date="2011-02" db="EMBL/GenBank/DDBJ databases">
        <authorList>
            <person name="Weinstock G."/>
            <person name="Sodergren E."/>
            <person name="Clifton S."/>
            <person name="Fulton L."/>
            <person name="Fulton B."/>
            <person name="Courtney L."/>
            <person name="Fronick C."/>
            <person name="Harrison M."/>
            <person name="Strong C."/>
            <person name="Farmer C."/>
            <person name="Delahaunty K."/>
            <person name="Markovic C."/>
            <person name="Hall O."/>
            <person name="Minx P."/>
            <person name="Tomlinson C."/>
            <person name="Mitreva M."/>
            <person name="Hou S."/>
            <person name="Chen J."/>
            <person name="Wollam A."/>
            <person name="Pepin K.H."/>
            <person name="Johnson M."/>
            <person name="Bhonagiri V."/>
            <person name="Zhang X."/>
            <person name="Suruliraj S."/>
            <person name="Warren W."/>
            <person name="Chinwalla A."/>
            <person name="Mardis E.R."/>
            <person name="Wilson R.K."/>
        </authorList>
    </citation>
    <scope>NUCLEOTIDE SEQUENCE [LARGE SCALE GENOMIC DNA]</scope>
    <source>
        <strain evidence="5 6">YIT 12057</strain>
    </source>
</reference>
<comment type="similarity">
    <text evidence="2">Belongs to the glycosyl hydrolase 88 family.</text>
</comment>
<evidence type="ECO:0000313" key="6">
    <source>
        <dbReference type="Proteomes" id="UP000003416"/>
    </source>
</evidence>
<evidence type="ECO:0000256" key="3">
    <source>
        <dbReference type="PIRSR" id="PIRSR610905-1"/>
    </source>
</evidence>
<gene>
    <name evidence="5" type="ORF">HMPREF9446_03116</name>
</gene>
<dbReference type="FunFam" id="1.50.10.10:FF:000031">
    <property type="entry name" value="Unsaturated glucuronyl hydrolase"/>
    <property type="match status" value="1"/>
</dbReference>
<dbReference type="EMBL" id="AFBN01000096">
    <property type="protein sequence ID" value="EGF51909.1"/>
    <property type="molecule type" value="Genomic_DNA"/>
</dbReference>
<dbReference type="InterPro" id="IPR010905">
    <property type="entry name" value="Glyco_hydro_88"/>
</dbReference>
<sequence length="474" mass="53955">MKIQCQDRFVCLLDALVQEWTGHLVLCHPARICTFSDDKITILAVYWMICEGGFRLLSLLLQQRNRKTLINKSLIMKTVLTSLGISLLVLTGCTGQKQAESNFIQENIDNAVAQETIQTGIIEKSGKILNPRTIRKDGSIVYVPIDDWCSGFFPGNIWYTYELTGDKKWLPLAEKYTEALDSVQYLTWHHDVGFMIGSSYLNGYRFAGKEEYKPVIIQTAKSLSTRFRPAAGVLQSWDADKGWQAERGWKCPVIIDNMMNLELLFEATKLSGDSTFYNIAKKHADTTMAHHFRADNSCYHVVDYDPETGEVRKKQTAQGYADESAWARGQAWALYGYTMCYRYTHDPKYLEQAEKIYNFIFNNKNMPEDLVPYWDYDAPNIPDEPRDASAAACTASALYELSTYLPDKGYKETADKIMESLGSPAYRAEVGTNGNFILMHSVGSIPHGAEIDVPLNYADYYFLEGLKRKRELEK</sequence>
<dbReference type="InterPro" id="IPR012341">
    <property type="entry name" value="6hp_glycosidase-like_sf"/>
</dbReference>
<proteinExistence type="inferred from homology"/>
<feature type="binding site" evidence="4">
    <location>
        <position position="256"/>
    </location>
    <ligand>
        <name>substrate</name>
    </ligand>
</feature>
<name>F3PWI0_9BACE</name>
<feature type="binding site" evidence="4">
    <location>
        <position position="191"/>
    </location>
    <ligand>
        <name>substrate</name>
    </ligand>
</feature>
<dbReference type="Pfam" id="PF07470">
    <property type="entry name" value="Glyco_hydro_88"/>
    <property type="match status" value="1"/>
</dbReference>
<dbReference type="STRING" id="763034.HMPREF9446_03116"/>
<accession>F3PWI0</accession>
<dbReference type="GO" id="GO:0052757">
    <property type="term" value="F:chondroitin hydrolase activity"/>
    <property type="evidence" value="ECO:0007669"/>
    <property type="project" value="TreeGrafter"/>
</dbReference>
<dbReference type="InterPro" id="IPR052369">
    <property type="entry name" value="UG_Glycosaminoglycan_Hydrolase"/>
</dbReference>
<dbReference type="Gene3D" id="1.50.10.10">
    <property type="match status" value="1"/>
</dbReference>
<feature type="active site" description="Proton donor" evidence="3">
    <location>
        <position position="256"/>
    </location>
</feature>
<feature type="binding site" evidence="4">
    <location>
        <position position="332"/>
    </location>
    <ligand>
        <name>substrate</name>
    </ligand>
</feature>
<dbReference type="GO" id="GO:0000272">
    <property type="term" value="P:polysaccharide catabolic process"/>
    <property type="evidence" value="ECO:0007669"/>
    <property type="project" value="TreeGrafter"/>
</dbReference>
<feature type="binding site" evidence="4">
    <location>
        <position position="328"/>
    </location>
    <ligand>
        <name>substrate</name>
    </ligand>
</feature>
<evidence type="ECO:0000256" key="4">
    <source>
        <dbReference type="PIRSR" id="PIRSR610905-2"/>
    </source>
</evidence>
<dbReference type="SUPFAM" id="SSF48208">
    <property type="entry name" value="Six-hairpin glycosidases"/>
    <property type="match status" value="1"/>
</dbReference>
<feature type="binding site" evidence="4">
    <location>
        <position position="444"/>
    </location>
    <ligand>
        <name>substrate</name>
    </ligand>
</feature>
<protein>
    <submittedName>
        <fullName evidence="5">Glycosyl hydrolase, family 88</fullName>
    </submittedName>
</protein>
<keyword evidence="6" id="KW-1185">Reference proteome</keyword>
<dbReference type="PANTHER" id="PTHR36845">
    <property type="entry name" value="HYDROLASE, PUTATIVE (AFU_ORTHOLOGUE AFUA_7G05090)-RELATED"/>
    <property type="match status" value="1"/>
</dbReference>
<keyword evidence="1 5" id="KW-0378">Hydrolase</keyword>